<proteinExistence type="predicted"/>
<accession>Q5Z6N7</accession>
<evidence type="ECO:0000313" key="3">
    <source>
        <dbReference type="Proteomes" id="UP000000763"/>
    </source>
</evidence>
<dbReference type="Proteomes" id="UP000000763">
    <property type="component" value="Chromosome 6"/>
</dbReference>
<sequence length="90" mass="9945">MDTGQPRNYCGNDDSSRATGRQEHRCTQAQAQARSSPAAAGGCHGWTGELRSACRCRTLASRGDDALDPAMQCVAWTEKNKYSYRLQLYE</sequence>
<dbReference type="EMBL" id="AP005382">
    <property type="protein sequence ID" value="BAD54382.1"/>
    <property type="molecule type" value="Genomic_DNA"/>
</dbReference>
<dbReference type="AlphaFoldDB" id="Q5Z6N7"/>
<feature type="compositionally biased region" description="Low complexity" evidence="1">
    <location>
        <begin position="28"/>
        <end position="39"/>
    </location>
</feature>
<feature type="compositionally biased region" description="Basic and acidic residues" evidence="1">
    <location>
        <begin position="14"/>
        <end position="26"/>
    </location>
</feature>
<organism evidence="2 3">
    <name type="scientific">Oryza sativa subsp. japonica</name>
    <name type="common">Rice</name>
    <dbReference type="NCBI Taxonomy" id="39947"/>
    <lineage>
        <taxon>Eukaryota</taxon>
        <taxon>Viridiplantae</taxon>
        <taxon>Streptophyta</taxon>
        <taxon>Embryophyta</taxon>
        <taxon>Tracheophyta</taxon>
        <taxon>Spermatophyta</taxon>
        <taxon>Magnoliopsida</taxon>
        <taxon>Liliopsida</taxon>
        <taxon>Poales</taxon>
        <taxon>Poaceae</taxon>
        <taxon>BOP clade</taxon>
        <taxon>Oryzoideae</taxon>
        <taxon>Oryzeae</taxon>
        <taxon>Oryzinae</taxon>
        <taxon>Oryza</taxon>
        <taxon>Oryza sativa</taxon>
    </lineage>
</organism>
<gene>
    <name evidence="2" type="primary">OJ1001_B06.27</name>
</gene>
<name>Q5Z6N7_ORYSJ</name>
<evidence type="ECO:0000256" key="1">
    <source>
        <dbReference type="SAM" id="MobiDB-lite"/>
    </source>
</evidence>
<reference evidence="3" key="2">
    <citation type="journal article" date="2008" name="Nucleic Acids Res.">
        <title>The rice annotation project database (RAP-DB): 2008 update.</title>
        <authorList>
            <consortium name="The rice annotation project (RAP)"/>
        </authorList>
    </citation>
    <scope>GENOME REANNOTATION</scope>
    <source>
        <strain evidence="3">cv. Nipponbare</strain>
    </source>
</reference>
<evidence type="ECO:0000313" key="2">
    <source>
        <dbReference type="EMBL" id="BAD54382.1"/>
    </source>
</evidence>
<feature type="region of interest" description="Disordered" evidence="1">
    <location>
        <begin position="1"/>
        <end position="39"/>
    </location>
</feature>
<reference evidence="3" key="1">
    <citation type="journal article" date="2005" name="Nature">
        <title>The map-based sequence of the rice genome.</title>
        <authorList>
            <consortium name="International rice genome sequencing project (IRGSP)"/>
            <person name="Matsumoto T."/>
            <person name="Wu J."/>
            <person name="Kanamori H."/>
            <person name="Katayose Y."/>
            <person name="Fujisawa M."/>
            <person name="Namiki N."/>
            <person name="Mizuno H."/>
            <person name="Yamamoto K."/>
            <person name="Antonio B.A."/>
            <person name="Baba T."/>
            <person name="Sakata K."/>
            <person name="Nagamura Y."/>
            <person name="Aoki H."/>
            <person name="Arikawa K."/>
            <person name="Arita K."/>
            <person name="Bito T."/>
            <person name="Chiden Y."/>
            <person name="Fujitsuka N."/>
            <person name="Fukunaka R."/>
            <person name="Hamada M."/>
            <person name="Harada C."/>
            <person name="Hayashi A."/>
            <person name="Hijishita S."/>
            <person name="Honda M."/>
            <person name="Hosokawa S."/>
            <person name="Ichikawa Y."/>
            <person name="Idonuma A."/>
            <person name="Iijima M."/>
            <person name="Ikeda M."/>
            <person name="Ikeno M."/>
            <person name="Ito K."/>
            <person name="Ito S."/>
            <person name="Ito T."/>
            <person name="Ito Y."/>
            <person name="Ito Y."/>
            <person name="Iwabuchi A."/>
            <person name="Kamiya K."/>
            <person name="Karasawa W."/>
            <person name="Kurita K."/>
            <person name="Katagiri S."/>
            <person name="Kikuta A."/>
            <person name="Kobayashi H."/>
            <person name="Kobayashi N."/>
            <person name="Machita K."/>
            <person name="Maehara T."/>
            <person name="Masukawa M."/>
            <person name="Mizubayashi T."/>
            <person name="Mukai Y."/>
            <person name="Nagasaki H."/>
            <person name="Nagata Y."/>
            <person name="Naito S."/>
            <person name="Nakashima M."/>
            <person name="Nakama Y."/>
            <person name="Nakamichi Y."/>
            <person name="Nakamura M."/>
            <person name="Meguro A."/>
            <person name="Negishi M."/>
            <person name="Ohta I."/>
            <person name="Ohta T."/>
            <person name="Okamoto M."/>
            <person name="Ono N."/>
            <person name="Saji S."/>
            <person name="Sakaguchi M."/>
            <person name="Sakai K."/>
            <person name="Shibata M."/>
            <person name="Shimokawa T."/>
            <person name="Song J."/>
            <person name="Takazaki Y."/>
            <person name="Terasawa K."/>
            <person name="Tsugane M."/>
            <person name="Tsuji K."/>
            <person name="Ueda S."/>
            <person name="Waki K."/>
            <person name="Yamagata H."/>
            <person name="Yamamoto M."/>
            <person name="Yamamoto S."/>
            <person name="Yamane H."/>
            <person name="Yoshiki S."/>
            <person name="Yoshihara R."/>
            <person name="Yukawa K."/>
            <person name="Zhong H."/>
            <person name="Yano M."/>
            <person name="Yuan Q."/>
            <person name="Ouyang S."/>
            <person name="Liu J."/>
            <person name="Jones K.M."/>
            <person name="Gansberger K."/>
            <person name="Moffat K."/>
            <person name="Hill J."/>
            <person name="Bera J."/>
            <person name="Fadrosh D."/>
            <person name="Jin S."/>
            <person name="Johri S."/>
            <person name="Kim M."/>
            <person name="Overton L."/>
            <person name="Reardon M."/>
            <person name="Tsitrin T."/>
            <person name="Vuong H."/>
            <person name="Weaver B."/>
            <person name="Ciecko A."/>
            <person name="Tallon L."/>
            <person name="Jackson J."/>
            <person name="Pai G."/>
            <person name="Aken S.V."/>
            <person name="Utterback T."/>
            <person name="Reidmuller S."/>
            <person name="Feldblyum T."/>
            <person name="Hsiao J."/>
            <person name="Zismann V."/>
            <person name="Iobst S."/>
            <person name="de Vazeille A.R."/>
            <person name="Buell C.R."/>
            <person name="Ying K."/>
            <person name="Li Y."/>
            <person name="Lu T."/>
            <person name="Huang Y."/>
            <person name="Zhao Q."/>
            <person name="Feng Q."/>
            <person name="Zhang L."/>
            <person name="Zhu J."/>
            <person name="Weng Q."/>
            <person name="Mu J."/>
            <person name="Lu Y."/>
            <person name="Fan D."/>
            <person name="Liu Y."/>
            <person name="Guan J."/>
            <person name="Zhang Y."/>
            <person name="Yu S."/>
            <person name="Liu X."/>
            <person name="Zhang Y."/>
            <person name="Hong G."/>
            <person name="Han B."/>
            <person name="Choisne N."/>
            <person name="Demange N."/>
            <person name="Orjeda G."/>
            <person name="Samain S."/>
            <person name="Cattolico L."/>
            <person name="Pelletier E."/>
            <person name="Couloux A."/>
            <person name="Segurens B."/>
            <person name="Wincker P."/>
            <person name="D'Hont A."/>
            <person name="Scarpelli C."/>
            <person name="Weissenbach J."/>
            <person name="Salanoubat M."/>
            <person name="Quetier F."/>
            <person name="Yu Y."/>
            <person name="Kim H.R."/>
            <person name="Rambo T."/>
            <person name="Currie J."/>
            <person name="Collura K."/>
            <person name="Luo M."/>
            <person name="Yang T."/>
            <person name="Ammiraju J.S.S."/>
            <person name="Engler F."/>
            <person name="Soderlund C."/>
            <person name="Wing R.A."/>
            <person name="Palmer L.E."/>
            <person name="de la Bastide M."/>
            <person name="Spiegel L."/>
            <person name="Nascimento L."/>
            <person name="Zutavern T."/>
            <person name="O'Shaughnessy A."/>
            <person name="Dike S."/>
            <person name="Dedhia N."/>
            <person name="Preston R."/>
            <person name="Balija V."/>
            <person name="McCombie W.R."/>
            <person name="Chow T."/>
            <person name="Chen H."/>
            <person name="Chung M."/>
            <person name="Chen C."/>
            <person name="Shaw J."/>
            <person name="Wu H."/>
            <person name="Hsiao K."/>
            <person name="Chao Y."/>
            <person name="Chu M."/>
            <person name="Cheng C."/>
            <person name="Hour A."/>
            <person name="Lee P."/>
            <person name="Lin S."/>
            <person name="Lin Y."/>
            <person name="Liou J."/>
            <person name="Liu S."/>
            <person name="Hsing Y."/>
            <person name="Raghuvanshi S."/>
            <person name="Mohanty A."/>
            <person name="Bharti A.K."/>
            <person name="Gaur A."/>
            <person name="Gupta V."/>
            <person name="Kumar D."/>
            <person name="Ravi V."/>
            <person name="Vij S."/>
            <person name="Kapur A."/>
            <person name="Khurana P."/>
            <person name="Khurana P."/>
            <person name="Khurana J.P."/>
            <person name="Tyagi A.K."/>
            <person name="Gaikwad K."/>
            <person name="Singh A."/>
            <person name="Dalal V."/>
            <person name="Srivastava S."/>
            <person name="Dixit A."/>
            <person name="Pal A.K."/>
            <person name="Ghazi I.A."/>
            <person name="Yadav M."/>
            <person name="Pandit A."/>
            <person name="Bhargava A."/>
            <person name="Sureshbabu K."/>
            <person name="Batra K."/>
            <person name="Sharma T.R."/>
            <person name="Mohapatra T."/>
            <person name="Singh N.K."/>
            <person name="Messing J."/>
            <person name="Nelson A.B."/>
            <person name="Fuks G."/>
            <person name="Kavchok S."/>
            <person name="Keizer G."/>
            <person name="Linton E."/>
            <person name="Llaca V."/>
            <person name="Song R."/>
            <person name="Tanyolac B."/>
            <person name="Young S."/>
            <person name="Ho-Il K."/>
            <person name="Hahn J.H."/>
            <person name="Sangsakoo G."/>
            <person name="Vanavichit A."/>
            <person name="de Mattos Luiz.A.T."/>
            <person name="Zimmer P.D."/>
            <person name="Malone G."/>
            <person name="Dellagostin O."/>
            <person name="de Oliveira A.C."/>
            <person name="Bevan M."/>
            <person name="Bancroft I."/>
            <person name="Minx P."/>
            <person name="Cordum H."/>
            <person name="Wilson R."/>
            <person name="Cheng Z."/>
            <person name="Jin W."/>
            <person name="Jiang J."/>
            <person name="Leong S.A."/>
            <person name="Iwama H."/>
            <person name="Gojobori T."/>
            <person name="Itoh T."/>
            <person name="Niimura Y."/>
            <person name="Fujii Y."/>
            <person name="Habara T."/>
            <person name="Sakai H."/>
            <person name="Sato Y."/>
            <person name="Wilson G."/>
            <person name="Kumar K."/>
            <person name="McCouch S."/>
            <person name="Juretic N."/>
            <person name="Hoen D."/>
            <person name="Wright S."/>
            <person name="Bruskiewich R."/>
            <person name="Bureau T."/>
            <person name="Miyao A."/>
            <person name="Hirochika H."/>
            <person name="Nishikawa T."/>
            <person name="Kadowaki K."/>
            <person name="Sugiura M."/>
            <person name="Burr B."/>
            <person name="Sasaki T."/>
        </authorList>
    </citation>
    <scope>NUCLEOTIDE SEQUENCE [LARGE SCALE GENOMIC DNA]</scope>
    <source>
        <strain evidence="3">cv. Nipponbare</strain>
    </source>
</reference>
<protein>
    <submittedName>
        <fullName evidence="2">Uncharacterized protein</fullName>
    </submittedName>
</protein>